<evidence type="ECO:0000256" key="1">
    <source>
        <dbReference type="SAM" id="MobiDB-lite"/>
    </source>
</evidence>
<keyword evidence="3" id="KW-1185">Reference proteome</keyword>
<protein>
    <submittedName>
        <fullName evidence="2">Uncharacterized protein</fullName>
    </submittedName>
</protein>
<reference evidence="2 3" key="1">
    <citation type="submission" date="2019-04" db="EMBL/GenBank/DDBJ databases">
        <title>Friends and foes A comparative genomics study of 23 Aspergillus species from section Flavi.</title>
        <authorList>
            <consortium name="DOE Joint Genome Institute"/>
            <person name="Kjaerbolling I."/>
            <person name="Vesth T."/>
            <person name="Frisvad J.C."/>
            <person name="Nybo J.L."/>
            <person name="Theobald S."/>
            <person name="Kildgaard S."/>
            <person name="Isbrandt T."/>
            <person name="Kuo A."/>
            <person name="Sato A."/>
            <person name="Lyhne E.K."/>
            <person name="Kogle M.E."/>
            <person name="Wiebenga A."/>
            <person name="Kun R.S."/>
            <person name="Lubbers R.J."/>
            <person name="Makela M.R."/>
            <person name="Barry K."/>
            <person name="Chovatia M."/>
            <person name="Clum A."/>
            <person name="Daum C."/>
            <person name="Haridas S."/>
            <person name="He G."/>
            <person name="LaButti K."/>
            <person name="Lipzen A."/>
            <person name="Mondo S."/>
            <person name="Riley R."/>
            <person name="Salamov A."/>
            <person name="Simmons B.A."/>
            <person name="Magnuson J.K."/>
            <person name="Henrissat B."/>
            <person name="Mortensen U.H."/>
            <person name="Larsen T.O."/>
            <person name="Devries R.P."/>
            <person name="Grigoriev I.V."/>
            <person name="Machida M."/>
            <person name="Baker S.E."/>
            <person name="Andersen M.R."/>
        </authorList>
    </citation>
    <scope>NUCLEOTIDE SEQUENCE [LARGE SCALE GENOMIC DNA]</scope>
    <source>
        <strain evidence="2 3">CBS 151.66</strain>
    </source>
</reference>
<sequence length="130" mass="15710">MDFNYSPPGEHAPLGWQLERPDDPEHHRNQYPHPAPTYLVSHLNRIMSLEIIPGEMSGRRDLYTKQRPKYPKDQEGSPRTIWLTLYDFREAEWKAESERIWERIRRDEPTYQPSPDRLGEEVNYEEEYVR</sequence>
<proteinExistence type="predicted"/>
<feature type="region of interest" description="Disordered" evidence="1">
    <location>
        <begin position="105"/>
        <end position="130"/>
    </location>
</feature>
<dbReference type="EMBL" id="ML732280">
    <property type="protein sequence ID" value="KAB8071165.1"/>
    <property type="molecule type" value="Genomic_DNA"/>
</dbReference>
<dbReference type="OrthoDB" id="5343383at2759"/>
<feature type="compositionally biased region" description="Basic and acidic residues" evidence="1">
    <location>
        <begin position="19"/>
        <end position="28"/>
    </location>
</feature>
<evidence type="ECO:0000313" key="3">
    <source>
        <dbReference type="Proteomes" id="UP000326565"/>
    </source>
</evidence>
<dbReference type="AlphaFoldDB" id="A0A5N5WTT4"/>
<name>A0A5N5WTT4_9EURO</name>
<evidence type="ECO:0000313" key="2">
    <source>
        <dbReference type="EMBL" id="KAB8071165.1"/>
    </source>
</evidence>
<accession>A0A5N5WTT4</accession>
<organism evidence="2 3">
    <name type="scientific">Aspergillus leporis</name>
    <dbReference type="NCBI Taxonomy" id="41062"/>
    <lineage>
        <taxon>Eukaryota</taxon>
        <taxon>Fungi</taxon>
        <taxon>Dikarya</taxon>
        <taxon>Ascomycota</taxon>
        <taxon>Pezizomycotina</taxon>
        <taxon>Eurotiomycetes</taxon>
        <taxon>Eurotiomycetidae</taxon>
        <taxon>Eurotiales</taxon>
        <taxon>Aspergillaceae</taxon>
        <taxon>Aspergillus</taxon>
        <taxon>Aspergillus subgen. Circumdati</taxon>
    </lineage>
</organism>
<feature type="region of interest" description="Disordered" evidence="1">
    <location>
        <begin position="1"/>
        <end position="35"/>
    </location>
</feature>
<gene>
    <name evidence="2" type="ORF">BDV29DRAFT_159715</name>
</gene>
<dbReference type="Proteomes" id="UP000326565">
    <property type="component" value="Unassembled WGS sequence"/>
</dbReference>